<dbReference type="AlphaFoldDB" id="A0AAV7K4Z5"/>
<protein>
    <submittedName>
        <fullName evidence="5">Homeodomain (HD) containing transcription factor</fullName>
    </submittedName>
</protein>
<dbReference type="SUPFAM" id="SSF46689">
    <property type="entry name" value="Homeodomain-like"/>
    <property type="match status" value="1"/>
</dbReference>
<feature type="domain" description="Homeobox" evidence="4">
    <location>
        <begin position="103"/>
        <end position="163"/>
    </location>
</feature>
<feature type="DNA-binding region" description="Homeobox" evidence="1">
    <location>
        <begin position="105"/>
        <end position="164"/>
    </location>
</feature>
<dbReference type="GO" id="GO:1990837">
    <property type="term" value="F:sequence-specific double-stranded DNA binding"/>
    <property type="evidence" value="ECO:0007669"/>
    <property type="project" value="TreeGrafter"/>
</dbReference>
<keyword evidence="1 2" id="KW-0371">Homeobox</keyword>
<feature type="compositionally biased region" description="Basic and acidic residues" evidence="3">
    <location>
        <begin position="93"/>
        <end position="107"/>
    </location>
</feature>
<dbReference type="Pfam" id="PF00046">
    <property type="entry name" value="Homeodomain"/>
    <property type="match status" value="1"/>
</dbReference>
<evidence type="ECO:0000259" key="4">
    <source>
        <dbReference type="PROSITE" id="PS50071"/>
    </source>
</evidence>
<gene>
    <name evidence="5" type="ORF">LOD99_1602</name>
</gene>
<dbReference type="PANTHER" id="PTHR46255">
    <property type="entry name" value="SHORT STATURE HOMEOBOX"/>
    <property type="match status" value="1"/>
</dbReference>
<feature type="compositionally biased region" description="Low complexity" evidence="3">
    <location>
        <begin position="45"/>
        <end position="55"/>
    </location>
</feature>
<dbReference type="InterPro" id="IPR052631">
    <property type="entry name" value="Paired_homeobox_Bicoid"/>
</dbReference>
<feature type="region of interest" description="Disordered" evidence="3">
    <location>
        <begin position="87"/>
        <end position="109"/>
    </location>
</feature>
<name>A0AAV7K4Z5_9METZ</name>
<dbReference type="GO" id="GO:0005634">
    <property type="term" value="C:nucleus"/>
    <property type="evidence" value="ECO:0007669"/>
    <property type="project" value="UniProtKB-SubCell"/>
</dbReference>
<dbReference type="InterPro" id="IPR009057">
    <property type="entry name" value="Homeodomain-like_sf"/>
</dbReference>
<dbReference type="Gene3D" id="1.10.10.60">
    <property type="entry name" value="Homeodomain-like"/>
    <property type="match status" value="1"/>
</dbReference>
<keyword evidence="1 2" id="KW-0539">Nucleus</keyword>
<dbReference type="CDD" id="cd00086">
    <property type="entry name" value="homeodomain"/>
    <property type="match status" value="1"/>
</dbReference>
<dbReference type="SMART" id="SM00389">
    <property type="entry name" value="HOX"/>
    <property type="match status" value="1"/>
</dbReference>
<feature type="region of interest" description="Disordered" evidence="3">
    <location>
        <begin position="40"/>
        <end position="75"/>
    </location>
</feature>
<dbReference type="PROSITE" id="PS50071">
    <property type="entry name" value="HOMEOBOX_2"/>
    <property type="match status" value="1"/>
</dbReference>
<dbReference type="PANTHER" id="PTHR46255:SF3">
    <property type="entry name" value="HOMEOBOX DOMAIN-CONTAINING PROTEIN"/>
    <property type="match status" value="1"/>
</dbReference>
<comment type="subcellular location">
    <subcellularLocation>
        <location evidence="1 2">Nucleus</location>
    </subcellularLocation>
</comment>
<evidence type="ECO:0000313" key="5">
    <source>
        <dbReference type="EMBL" id="KAI6655868.1"/>
    </source>
</evidence>
<reference evidence="5 6" key="1">
    <citation type="journal article" date="2023" name="BMC Biol.">
        <title>The compact genome of the sponge Oopsacas minuta (Hexactinellida) is lacking key metazoan core genes.</title>
        <authorList>
            <person name="Santini S."/>
            <person name="Schenkelaars Q."/>
            <person name="Jourda C."/>
            <person name="Duchesne M."/>
            <person name="Belahbib H."/>
            <person name="Rocher C."/>
            <person name="Selva M."/>
            <person name="Riesgo A."/>
            <person name="Vervoort M."/>
            <person name="Leys S.P."/>
            <person name="Kodjabachian L."/>
            <person name="Le Bivic A."/>
            <person name="Borchiellini C."/>
            <person name="Claverie J.M."/>
            <person name="Renard E."/>
        </authorList>
    </citation>
    <scope>NUCLEOTIDE SEQUENCE [LARGE SCALE GENOMIC DNA]</scope>
    <source>
        <strain evidence="5">SPO-2</strain>
    </source>
</reference>
<keyword evidence="6" id="KW-1185">Reference proteome</keyword>
<organism evidence="5 6">
    <name type="scientific">Oopsacas minuta</name>
    <dbReference type="NCBI Taxonomy" id="111878"/>
    <lineage>
        <taxon>Eukaryota</taxon>
        <taxon>Metazoa</taxon>
        <taxon>Porifera</taxon>
        <taxon>Hexactinellida</taxon>
        <taxon>Hexasterophora</taxon>
        <taxon>Lyssacinosida</taxon>
        <taxon>Leucopsacidae</taxon>
        <taxon>Oopsacas</taxon>
    </lineage>
</organism>
<dbReference type="InterPro" id="IPR001356">
    <property type="entry name" value="HD"/>
</dbReference>
<evidence type="ECO:0000256" key="3">
    <source>
        <dbReference type="SAM" id="MobiDB-lite"/>
    </source>
</evidence>
<comment type="caution">
    <text evidence="5">The sequence shown here is derived from an EMBL/GenBank/DDBJ whole genome shotgun (WGS) entry which is preliminary data.</text>
</comment>
<dbReference type="GO" id="GO:0000981">
    <property type="term" value="F:DNA-binding transcription factor activity, RNA polymerase II-specific"/>
    <property type="evidence" value="ECO:0007669"/>
    <property type="project" value="TreeGrafter"/>
</dbReference>
<sequence length="379" mass="43495">MSNLQEAYYDATIGGQIEVKDSDKRNQRLVLSDVDSTQICNVTEQQNQPKQQQQQQHEDGSDNCESGDSGEGLSTIPIYSLDTREYNANQNKSKRECSPKTNDDGGRKRAKFLPQDVTLLEDLFIESQYPSTEVREKLEQQLGVCENRILVWFQNRRAKEKRETKKLHRIRNIRKQIDSKLQPPSFWPEDLSFNSPLRHITPSERRARTEVTTPTTPISEVAEDPINFMPHSIQPRVPVLSAHPFTESNPACSYHNSTYMLPITNEMQYTPREFPVTTIKSITLTQTLQPYATNQSEPIQIESAQWDQPIYPNTINYPCSIGNYLPIQTQFQGQSYPWFSSNPTLVPNQITPANVTIEDQYVPSNCNNIAHLKPCKQNY</sequence>
<dbReference type="EMBL" id="JAKMXF010000166">
    <property type="protein sequence ID" value="KAI6655868.1"/>
    <property type="molecule type" value="Genomic_DNA"/>
</dbReference>
<proteinExistence type="predicted"/>
<evidence type="ECO:0000256" key="2">
    <source>
        <dbReference type="RuleBase" id="RU000682"/>
    </source>
</evidence>
<accession>A0AAV7K4Z5</accession>
<evidence type="ECO:0000256" key="1">
    <source>
        <dbReference type="PROSITE-ProRule" id="PRU00108"/>
    </source>
</evidence>
<keyword evidence="1 2" id="KW-0238">DNA-binding</keyword>
<evidence type="ECO:0000313" key="6">
    <source>
        <dbReference type="Proteomes" id="UP001165289"/>
    </source>
</evidence>
<dbReference type="Proteomes" id="UP001165289">
    <property type="component" value="Unassembled WGS sequence"/>
</dbReference>